<evidence type="ECO:0000256" key="6">
    <source>
        <dbReference type="ARBA" id="ARBA00013449"/>
    </source>
</evidence>
<evidence type="ECO:0000256" key="5">
    <source>
        <dbReference type="ARBA" id="ARBA00012866"/>
    </source>
</evidence>
<keyword evidence="14" id="KW-1185">Reference proteome</keyword>
<sequence>MERLLAPHEAAIAAAGVRVVLSCDVEGDLDEAVLAQALTHLQARTPLLTGKITQGPGKQPLALIADAAPGPVLGHGTDFDEEINTPLAWDQGPLLRATVVRGRERTRVVMSLPRAFVDGMSYLSLHHRLWETYTSLATGRPVSAGVIQPVLGPALDDLLASQFTSGQLREFVAERTRLDTERPPALVPALASHDGGPGKNMSFRIVGVELDGGRCERLVQCAREACLSVNALVSGALLTSLRSLLPTQDDPVRLLCTTAVDMRRRLAPPLPAEVLQSAATTTSIRLEVSKKTHPAAVGQDLAARLRDDLESGAAAMELAAFPYMLDQHPPSLVITNVGTVPEPALPEGLRISNVRLAPLGHVPMIFAVVSRYQARLAVDLTWSRAWYTDVQIAELSDHVSAALDRLTT</sequence>
<keyword evidence="8" id="KW-0012">Acyltransferase</keyword>
<dbReference type="InterPro" id="IPR031641">
    <property type="entry name" value="PapA_C"/>
</dbReference>
<name>A0ABP7T037_9ACTN</name>
<dbReference type="SUPFAM" id="SSF52777">
    <property type="entry name" value="CoA-dependent acyltransferases"/>
    <property type="match status" value="2"/>
</dbReference>
<evidence type="ECO:0000256" key="7">
    <source>
        <dbReference type="ARBA" id="ARBA00022679"/>
    </source>
</evidence>
<comment type="caution">
    <text evidence="13">The sequence shown here is derived from an EMBL/GenBank/DDBJ whole genome shotgun (WGS) entry which is preliminary data.</text>
</comment>
<dbReference type="Proteomes" id="UP001500034">
    <property type="component" value="Unassembled WGS sequence"/>
</dbReference>
<reference evidence="14" key="1">
    <citation type="journal article" date="2019" name="Int. J. Syst. Evol. Microbiol.">
        <title>The Global Catalogue of Microorganisms (GCM) 10K type strain sequencing project: providing services to taxonomists for standard genome sequencing and annotation.</title>
        <authorList>
            <consortium name="The Broad Institute Genomics Platform"/>
            <consortium name="The Broad Institute Genome Sequencing Center for Infectious Disease"/>
            <person name="Wu L."/>
            <person name="Ma J."/>
        </authorList>
    </citation>
    <scope>NUCLEOTIDE SEQUENCE [LARGE SCALE GENOMIC DNA]</scope>
    <source>
        <strain evidence="14">JCM 17027</strain>
    </source>
</reference>
<dbReference type="Pfam" id="PF16911">
    <property type="entry name" value="PapA_C"/>
    <property type="match status" value="1"/>
</dbReference>
<evidence type="ECO:0000256" key="2">
    <source>
        <dbReference type="ARBA" id="ARBA00000625"/>
    </source>
</evidence>
<comment type="similarity">
    <text evidence="4">Belongs to the acyltransferase PapA5 family.</text>
</comment>
<accession>A0ABP7T037</accession>
<dbReference type="InterPro" id="IPR023213">
    <property type="entry name" value="CAT-like_dom_sf"/>
</dbReference>
<organism evidence="13 14">
    <name type="scientific">Streptomyces marokkonensis</name>
    <dbReference type="NCBI Taxonomy" id="324855"/>
    <lineage>
        <taxon>Bacteria</taxon>
        <taxon>Bacillati</taxon>
        <taxon>Actinomycetota</taxon>
        <taxon>Actinomycetes</taxon>
        <taxon>Kitasatosporales</taxon>
        <taxon>Streptomycetaceae</taxon>
        <taxon>Streptomyces</taxon>
    </lineage>
</organism>
<dbReference type="Gene3D" id="3.30.559.10">
    <property type="entry name" value="Chloramphenicol acetyltransferase-like domain"/>
    <property type="match status" value="1"/>
</dbReference>
<gene>
    <name evidence="13" type="ORF">GCM10022384_70730</name>
</gene>
<proteinExistence type="inferred from homology"/>
<feature type="domain" description="Phthiocerol/phthiodiolone dimycocerosyl transferase C-terminal" evidence="12">
    <location>
        <begin position="201"/>
        <end position="362"/>
    </location>
</feature>
<evidence type="ECO:0000313" key="13">
    <source>
        <dbReference type="EMBL" id="GAA4019118.1"/>
    </source>
</evidence>
<dbReference type="EC" id="2.3.1.282" evidence="5"/>
<evidence type="ECO:0000313" key="14">
    <source>
        <dbReference type="Proteomes" id="UP001500034"/>
    </source>
</evidence>
<dbReference type="RefSeq" id="WP_345598239.1">
    <property type="nucleotide sequence ID" value="NZ_BAABCQ010000359.1"/>
</dbReference>
<dbReference type="InterPro" id="IPR052058">
    <property type="entry name" value="Alcohol_O-acetyltransferase"/>
</dbReference>
<dbReference type="EMBL" id="BAABCQ010000359">
    <property type="protein sequence ID" value="GAA4019118.1"/>
    <property type="molecule type" value="Genomic_DNA"/>
</dbReference>
<evidence type="ECO:0000256" key="1">
    <source>
        <dbReference type="ARBA" id="ARBA00000026"/>
    </source>
</evidence>
<comment type="catalytic activity">
    <reaction evidence="3">
        <text>2 a mycocerosyl-[mycocerosic acid synthase] + a phthiodiolone = a dimycocerosyl phthiodiolone + 2 holo-[mycocerosic acid synthase].</text>
        <dbReference type="EC" id="2.3.1.282"/>
    </reaction>
</comment>
<comment type="catalytic activity">
    <reaction evidence="1">
        <text>2 a mycocerosyl-[mycocerosic acid synthase] + a phthiocerol = a dimycocerosyl phthiocerol + 2 holo-[mycocerosic acid synthase].</text>
        <dbReference type="EC" id="2.3.1.282"/>
    </reaction>
</comment>
<dbReference type="Gene3D" id="3.30.559.30">
    <property type="entry name" value="Nonribosomal peptide synthetase, condensation domain"/>
    <property type="match status" value="1"/>
</dbReference>
<evidence type="ECO:0000256" key="10">
    <source>
        <dbReference type="ARBA" id="ARBA00032317"/>
    </source>
</evidence>
<comment type="catalytic activity">
    <reaction evidence="2">
        <text>2 a mycocerosyl-[mycocerosic acid synthase] + a phenolphthiocerol = a dimycocerosyl phenolphthiocerol + 2 holo-[mycocerosic acid synthase].</text>
        <dbReference type="EC" id="2.3.1.282"/>
    </reaction>
</comment>
<keyword evidence="7" id="KW-0808">Transferase</keyword>
<dbReference type="PANTHER" id="PTHR28037">
    <property type="entry name" value="ALCOHOL O-ACETYLTRANSFERASE 1-RELATED"/>
    <property type="match status" value="1"/>
</dbReference>
<evidence type="ECO:0000256" key="11">
    <source>
        <dbReference type="ARBA" id="ARBA00033407"/>
    </source>
</evidence>
<evidence type="ECO:0000256" key="9">
    <source>
        <dbReference type="ARBA" id="ARBA00030465"/>
    </source>
</evidence>
<dbReference type="PANTHER" id="PTHR28037:SF1">
    <property type="entry name" value="ALCOHOL O-ACETYLTRANSFERASE 1-RELATED"/>
    <property type="match status" value="1"/>
</dbReference>
<protein>
    <recommendedName>
        <fullName evidence="6">Phthiocerol/phthiodiolone dimycocerosyl transferase</fullName>
        <ecNumber evidence="5">2.3.1.282</ecNumber>
    </recommendedName>
    <alternativeName>
        <fullName evidence="11">Acyltransferase PapA5</fullName>
    </alternativeName>
    <alternativeName>
        <fullName evidence="9">Phthiocerol/phthiodiolone O-acyltransferase</fullName>
    </alternativeName>
    <alternativeName>
        <fullName evidence="10">Polyketide synthase-associated protein A5</fullName>
    </alternativeName>
</protein>
<evidence type="ECO:0000259" key="12">
    <source>
        <dbReference type="Pfam" id="PF16911"/>
    </source>
</evidence>
<evidence type="ECO:0000256" key="8">
    <source>
        <dbReference type="ARBA" id="ARBA00023315"/>
    </source>
</evidence>
<evidence type="ECO:0000256" key="4">
    <source>
        <dbReference type="ARBA" id="ARBA00006558"/>
    </source>
</evidence>
<evidence type="ECO:0000256" key="3">
    <source>
        <dbReference type="ARBA" id="ARBA00001907"/>
    </source>
</evidence>